<organism evidence="1 2">
    <name type="scientific">uncultured phage cr123_1</name>
    <dbReference type="NCBI Taxonomy" id="2986401"/>
    <lineage>
        <taxon>Viruses</taxon>
        <taxon>Duplodnaviria</taxon>
        <taxon>Heunggongvirae</taxon>
        <taxon>Uroviricota</taxon>
        <taxon>Caudoviricetes</taxon>
        <taxon>Crassvirales</taxon>
        <taxon>Intestiviridae</taxon>
        <taxon>Crudevirinae</taxon>
        <taxon>Delmidovirus</taxon>
        <taxon>Delmidovirus copri</taxon>
    </lineage>
</organism>
<reference evidence="1 2" key="1">
    <citation type="submission" date="2021-04" db="EMBL/GenBank/DDBJ databases">
        <authorList>
            <person name="Shkoporov A.N."/>
            <person name="Stockdale S.R."/>
            <person name="Guerin E."/>
            <person name="Ross R.P."/>
            <person name="Hill C."/>
        </authorList>
    </citation>
    <scope>NUCLEOTIDE SEQUENCE [LARGE SCALE GENOMIC DNA]</scope>
    <source>
        <strain evidence="2">cr123_1</strain>
    </source>
</reference>
<dbReference type="EMBL" id="MZ130476">
    <property type="protein sequence ID" value="QWM89201.1"/>
    <property type="molecule type" value="Genomic_DNA"/>
</dbReference>
<keyword evidence="2" id="KW-1185">Reference proteome</keyword>
<name>A0AAE7V3V5_9CAUD</name>
<dbReference type="RefSeq" id="YP_010358773.1">
    <property type="nucleotide sequence ID" value="NC_062766.1"/>
</dbReference>
<dbReference type="Proteomes" id="UP000827429">
    <property type="component" value="Segment"/>
</dbReference>
<proteinExistence type="predicted"/>
<sequence>MPTVNLNKKILAKVVKDINAAKAHNDITESQFAAAVKVIEDYTNNVIAVAKKVVITPFGFVNKNNIHTDTYYRIGVSNATINLTKESPGNVIFKRVGDAYLAALEKATPIQIYLLVSIARNLVWGSNVIIINLKELSKDKKCSLRSLTSAIEFACQNRIIARTDKKNVYIINHNALFYGRYEDFVADYKRYYGDNTHPDFVNGKVVLSKNYII</sequence>
<evidence type="ECO:0000313" key="1">
    <source>
        <dbReference type="EMBL" id="QWM89201.1"/>
    </source>
</evidence>
<protein>
    <submittedName>
        <fullName evidence="1">Uncharacterized protein</fullName>
    </submittedName>
</protein>
<evidence type="ECO:0000313" key="2">
    <source>
        <dbReference type="Proteomes" id="UP000827429"/>
    </source>
</evidence>
<accession>A0AAE7V3V5</accession>
<dbReference type="KEGG" id="vg:75691321"/>
<gene>
    <name evidence="1" type="primary">gp_15302</name>
</gene>
<dbReference type="GeneID" id="75691321"/>